<dbReference type="InterPro" id="IPR050402">
    <property type="entry name" value="OR51/52/56-like"/>
</dbReference>
<gene>
    <name evidence="9" type="ORF">HPG69_006227</name>
</gene>
<evidence type="ECO:0000256" key="8">
    <source>
        <dbReference type="SAM" id="Phobius"/>
    </source>
</evidence>
<name>A0A7J7F272_DICBM</name>
<evidence type="ECO:0000256" key="3">
    <source>
        <dbReference type="ARBA" id="ARBA00022692"/>
    </source>
</evidence>
<dbReference type="AlphaFoldDB" id="A0A7J7F272"/>
<keyword evidence="4" id="KW-0552">Olfaction</keyword>
<feature type="transmembrane region" description="Helical" evidence="8">
    <location>
        <begin position="95"/>
        <end position="117"/>
    </location>
</feature>
<sequence>MYYFLAVLSLTDMEMSITAPPAILKIFWYEAREIETNACSFDYSSKFTTQCIIRLGVFILIRRSLVLPVVLVCIPTFSFRLSHVLSHSFCLHQDVIWLARAVISFNILYGLFVVVFYWGVDTLGIFLSYAFIFHSVLGIASQGGNQSPQYVYLSHLCCAHSVCANDRALLSASLCKTLLAHYPPKHGQNLLVSSTINPMATLNSSYSLSSTFYLTAIVMNYTSNSLLPVRINTMLGVKETE</sequence>
<dbReference type="PANTHER" id="PTHR26450:SF94">
    <property type="entry name" value="OLFACTORY RECEPTOR"/>
    <property type="match status" value="1"/>
</dbReference>
<accession>A0A7J7F272</accession>
<proteinExistence type="predicted"/>
<evidence type="ECO:0000256" key="1">
    <source>
        <dbReference type="ARBA" id="ARBA00004141"/>
    </source>
</evidence>
<comment type="subcellular location">
    <subcellularLocation>
        <location evidence="1">Membrane</location>
        <topology evidence="1">Multi-pass membrane protein</topology>
    </subcellularLocation>
</comment>
<evidence type="ECO:0000256" key="2">
    <source>
        <dbReference type="ARBA" id="ARBA00022606"/>
    </source>
</evidence>
<dbReference type="PANTHER" id="PTHR26450">
    <property type="entry name" value="OLFACTORY RECEPTOR 56B1-RELATED"/>
    <property type="match status" value="1"/>
</dbReference>
<feature type="transmembrane region" description="Helical" evidence="8">
    <location>
        <begin position="52"/>
        <end position="74"/>
    </location>
</feature>
<dbReference type="Pfam" id="PF13853">
    <property type="entry name" value="7tm_4"/>
    <property type="match status" value="2"/>
</dbReference>
<evidence type="ECO:0000256" key="7">
    <source>
        <dbReference type="ARBA" id="ARBA00023224"/>
    </source>
</evidence>
<dbReference type="InterPro" id="IPR000725">
    <property type="entry name" value="Olfact_rcpt"/>
</dbReference>
<protein>
    <submittedName>
        <fullName evidence="9">Uncharacterized protein</fullName>
    </submittedName>
</protein>
<dbReference type="GO" id="GO:0007186">
    <property type="term" value="P:G protein-coupled receptor signaling pathway"/>
    <property type="evidence" value="ECO:0007669"/>
    <property type="project" value="InterPro"/>
</dbReference>
<dbReference type="GO" id="GO:0005886">
    <property type="term" value="C:plasma membrane"/>
    <property type="evidence" value="ECO:0007669"/>
    <property type="project" value="TreeGrafter"/>
</dbReference>
<dbReference type="GO" id="GO:0004984">
    <property type="term" value="F:olfactory receptor activity"/>
    <property type="evidence" value="ECO:0007669"/>
    <property type="project" value="InterPro"/>
</dbReference>
<keyword evidence="3 8" id="KW-0812">Transmembrane</keyword>
<organism evidence="9 10">
    <name type="scientific">Diceros bicornis minor</name>
    <name type="common">South-central black rhinoceros</name>
    <dbReference type="NCBI Taxonomy" id="77932"/>
    <lineage>
        <taxon>Eukaryota</taxon>
        <taxon>Metazoa</taxon>
        <taxon>Chordata</taxon>
        <taxon>Craniata</taxon>
        <taxon>Vertebrata</taxon>
        <taxon>Euteleostomi</taxon>
        <taxon>Mammalia</taxon>
        <taxon>Eutheria</taxon>
        <taxon>Laurasiatheria</taxon>
        <taxon>Perissodactyla</taxon>
        <taxon>Rhinocerotidae</taxon>
        <taxon>Diceros</taxon>
    </lineage>
</organism>
<dbReference type="SUPFAM" id="SSF81321">
    <property type="entry name" value="Family A G protein-coupled receptor-like"/>
    <property type="match status" value="1"/>
</dbReference>
<feature type="transmembrane region" description="Helical" evidence="8">
    <location>
        <begin position="123"/>
        <end position="140"/>
    </location>
</feature>
<keyword evidence="7" id="KW-0807">Transducer</keyword>
<keyword evidence="2" id="KW-0716">Sensory transduction</keyword>
<dbReference type="EMBL" id="JACDTQ010001533">
    <property type="protein sequence ID" value="KAF5922113.1"/>
    <property type="molecule type" value="Genomic_DNA"/>
</dbReference>
<reference evidence="9 10" key="1">
    <citation type="journal article" date="2020" name="Mol. Biol. Evol.">
        <title>Interspecific Gene Flow and the Evolution of Specialization in Black and White Rhinoceros.</title>
        <authorList>
            <person name="Moodley Y."/>
            <person name="Westbury M.V."/>
            <person name="Russo I.M."/>
            <person name="Gopalakrishnan S."/>
            <person name="Rakotoarivelo A."/>
            <person name="Olsen R.A."/>
            <person name="Prost S."/>
            <person name="Tunstall T."/>
            <person name="Ryder O.A."/>
            <person name="Dalen L."/>
            <person name="Bruford M.W."/>
        </authorList>
    </citation>
    <scope>NUCLEOTIDE SEQUENCE [LARGE SCALE GENOMIC DNA]</scope>
    <source>
        <strain evidence="9">SBR-YM</strain>
        <tissue evidence="9">Skin</tissue>
    </source>
</reference>
<evidence type="ECO:0000313" key="10">
    <source>
        <dbReference type="Proteomes" id="UP000551758"/>
    </source>
</evidence>
<evidence type="ECO:0000256" key="6">
    <source>
        <dbReference type="ARBA" id="ARBA00023136"/>
    </source>
</evidence>
<evidence type="ECO:0000313" key="9">
    <source>
        <dbReference type="EMBL" id="KAF5922113.1"/>
    </source>
</evidence>
<keyword evidence="10" id="KW-1185">Reference proteome</keyword>
<comment type="caution">
    <text evidence="9">The sequence shown here is derived from an EMBL/GenBank/DDBJ whole genome shotgun (WGS) entry which is preliminary data.</text>
</comment>
<evidence type="ECO:0000256" key="5">
    <source>
        <dbReference type="ARBA" id="ARBA00022989"/>
    </source>
</evidence>
<keyword evidence="6 8" id="KW-0472">Membrane</keyword>
<dbReference type="Proteomes" id="UP000551758">
    <property type="component" value="Unassembled WGS sequence"/>
</dbReference>
<keyword evidence="5 8" id="KW-1133">Transmembrane helix</keyword>
<evidence type="ECO:0000256" key="4">
    <source>
        <dbReference type="ARBA" id="ARBA00022725"/>
    </source>
</evidence>